<dbReference type="InterPro" id="IPR005546">
    <property type="entry name" value="Autotransporte_beta"/>
</dbReference>
<name>A0A250KYG9_9GAMM</name>
<dbReference type="SUPFAM" id="SSF141072">
    <property type="entry name" value="CalX-like"/>
    <property type="match status" value="1"/>
</dbReference>
<proteinExistence type="predicted"/>
<feature type="domain" description="Autotransporter" evidence="1">
    <location>
        <begin position="320"/>
        <end position="603"/>
    </location>
</feature>
<protein>
    <submittedName>
        <fullName evidence="2">Outer membrane autotransporter barrel domain protein</fullName>
    </submittedName>
</protein>
<accession>A0A250KYG9</accession>
<dbReference type="OrthoDB" id="5699539at2"/>
<dbReference type="RefSeq" id="WP_119631812.1">
    <property type="nucleotide sequence ID" value="NZ_AP017928.1"/>
</dbReference>
<evidence type="ECO:0000259" key="1">
    <source>
        <dbReference type="PROSITE" id="PS51208"/>
    </source>
</evidence>
<dbReference type="InterPro" id="IPR038081">
    <property type="entry name" value="CalX-like_sf"/>
</dbReference>
<evidence type="ECO:0000313" key="3">
    <source>
        <dbReference type="Proteomes" id="UP000266313"/>
    </source>
</evidence>
<dbReference type="InterPro" id="IPR006315">
    <property type="entry name" value="OM_autotransptr_brl_dom"/>
</dbReference>
<dbReference type="KEGG" id="mmai:sS8_4757"/>
<evidence type="ECO:0000313" key="2">
    <source>
        <dbReference type="EMBL" id="BBA36680.1"/>
    </source>
</evidence>
<reference evidence="2 3" key="1">
    <citation type="submission" date="2016-12" db="EMBL/GenBank/DDBJ databases">
        <title>Genome sequencing of Methylocaldum marinum.</title>
        <authorList>
            <person name="Takeuchi M."/>
            <person name="Kamagata Y."/>
            <person name="Hiraoka S."/>
            <person name="Oshima K."/>
            <person name="Hattori M."/>
            <person name="Iwasaki W."/>
        </authorList>
    </citation>
    <scope>NUCLEOTIDE SEQUENCE [LARGE SCALE GENOMIC DNA]</scope>
    <source>
        <strain evidence="2 3">S8</strain>
    </source>
</reference>
<dbReference type="EMBL" id="AP017928">
    <property type="protein sequence ID" value="BBA36680.1"/>
    <property type="molecule type" value="Genomic_DNA"/>
</dbReference>
<dbReference type="Gene3D" id="2.40.128.130">
    <property type="entry name" value="Autotransporter beta-domain"/>
    <property type="match status" value="1"/>
</dbReference>
<dbReference type="Gene3D" id="2.60.40.2030">
    <property type="match status" value="1"/>
</dbReference>
<gene>
    <name evidence="2" type="ORF">sS8_4757</name>
</gene>
<dbReference type="AlphaFoldDB" id="A0A250KYG9"/>
<sequence length="603" mass="64169">MNRVFPCLSAGNNWGGGSAGGALNFGGLFSFLAIALRWSLAAVAIALAGHQDLAVGDTVTVSPAAPSVPADAGSVDITLTYSRGPNENVLGTLDVTWITADGSATAPADYSGVSGQTSFDRLEGPLTQTQTITIPIVNNPDLTSSRTFSLNFDCFDTFNESSCSPSQFQTSSVTITITPVAPPPTEPPPSETTPLSALPGLTENQRAVATALENACGGASGELSLRCSDMLGSNLSDSEKIAALSQITPEQVASQTSMPMRIGTGRTANLRQRLTLLRQGGGGLDLAMNIDGRNLSYAQIARALGKDSGGAAGDGIDDPLRDSPLGFFVQGRFNGGNRDNTGEERGYRFTSGGLTVGADYRLTDRLILGLAFGYDGSSAVFSRDSGAMDTDSYHGSFYGSYYLPQDFYLDWIGNFTRHDYDMKRNIRYSGFSSRARSNPEGNQYGFAVSFGKDLAISEWNLNPYIRMEYAKLQIDAYRERGGGGLGLAFASQDDHSLTTDLGAQIGRSFSLPWAVLTPSIRFEWEHQYQNGSRDIKGRFVDAAPGTGGFTISNSVPDRDYFNLGGSLAATFPGGNAAFLRYETRLGQQAISSHIVEAGVRISF</sequence>
<dbReference type="InterPro" id="IPR036709">
    <property type="entry name" value="Autotransporte_beta_dom_sf"/>
</dbReference>
<dbReference type="SMART" id="SM00869">
    <property type="entry name" value="Autotransporter"/>
    <property type="match status" value="1"/>
</dbReference>
<dbReference type="SUPFAM" id="SSF103515">
    <property type="entry name" value="Autotransporter"/>
    <property type="match status" value="1"/>
</dbReference>
<dbReference type="GO" id="GO:0019867">
    <property type="term" value="C:outer membrane"/>
    <property type="evidence" value="ECO:0007669"/>
    <property type="project" value="InterPro"/>
</dbReference>
<keyword evidence="3" id="KW-1185">Reference proteome</keyword>
<dbReference type="Proteomes" id="UP000266313">
    <property type="component" value="Chromosome"/>
</dbReference>
<organism evidence="2 3">
    <name type="scientific">Methylocaldum marinum</name>
    <dbReference type="NCBI Taxonomy" id="1432792"/>
    <lineage>
        <taxon>Bacteria</taxon>
        <taxon>Pseudomonadati</taxon>
        <taxon>Pseudomonadota</taxon>
        <taxon>Gammaproteobacteria</taxon>
        <taxon>Methylococcales</taxon>
        <taxon>Methylococcaceae</taxon>
        <taxon>Methylocaldum</taxon>
    </lineage>
</organism>
<dbReference type="Pfam" id="PF03797">
    <property type="entry name" value="Autotransporter"/>
    <property type="match status" value="1"/>
</dbReference>
<dbReference type="PROSITE" id="PS51208">
    <property type="entry name" value="AUTOTRANSPORTER"/>
    <property type="match status" value="1"/>
</dbReference>
<dbReference type="NCBIfam" id="TIGR01414">
    <property type="entry name" value="autotrans_barl"/>
    <property type="match status" value="1"/>
</dbReference>